<proteinExistence type="predicted"/>
<dbReference type="STRING" id="190721.ACS15_3987"/>
<dbReference type="GO" id="GO:0016787">
    <property type="term" value="F:hydrolase activity"/>
    <property type="evidence" value="ECO:0007669"/>
    <property type="project" value="UniProtKB-KW"/>
</dbReference>
<dbReference type="OrthoDB" id="135231at2"/>
<gene>
    <name evidence="1" type="ORF">A9Y76_18855</name>
</gene>
<dbReference type="RefSeq" id="WP_064806671.1">
    <property type="nucleotide sequence ID" value="NZ_CP016023.1"/>
</dbReference>
<reference evidence="2" key="1">
    <citation type="submission" date="2016-06" db="EMBL/GenBank/DDBJ databases">
        <authorList>
            <person name="Xu Y."/>
            <person name="Nagy A."/>
            <person name="Yan X."/>
            <person name="Kim S.W."/>
            <person name="Haley B."/>
            <person name="Liu N.T."/>
            <person name="Nou X."/>
        </authorList>
    </citation>
    <scope>NUCLEOTIDE SEQUENCE [LARGE SCALE GENOMIC DNA]</scope>
    <source>
        <strain evidence="2">ATCC 49129</strain>
    </source>
</reference>
<dbReference type="InterPro" id="IPR050228">
    <property type="entry name" value="Carboxylesterase_BioH"/>
</dbReference>
<organism evidence="1 2">
    <name type="scientific">Ralstonia insidiosa</name>
    <dbReference type="NCBI Taxonomy" id="190721"/>
    <lineage>
        <taxon>Bacteria</taxon>
        <taxon>Pseudomonadati</taxon>
        <taxon>Pseudomonadota</taxon>
        <taxon>Betaproteobacteria</taxon>
        <taxon>Burkholderiales</taxon>
        <taxon>Burkholderiaceae</taxon>
        <taxon>Ralstonia</taxon>
    </lineage>
</organism>
<dbReference type="PANTHER" id="PTHR43194">
    <property type="entry name" value="HYDROLASE ALPHA/BETA FOLD FAMILY"/>
    <property type="match status" value="1"/>
</dbReference>
<dbReference type="SUPFAM" id="SSF53474">
    <property type="entry name" value="alpha/beta-Hydrolases"/>
    <property type="match status" value="1"/>
</dbReference>
<protein>
    <submittedName>
        <fullName evidence="1">Alpha/beta hydrolase</fullName>
    </submittedName>
</protein>
<sequence length="267" mass="28909">MTESLSLDAAETWVTTVNGRLYAKRWGGTADDAALPPIVLLHDSLGCVALWREFPQRLAQATGRAVIAYDRLGFGQSDPHRGPIGADFIRQEAHTGFSALIDQFGVGRFIVFGHSVGGGMAVSIAAAYPDRCAGLITESAQAFVEEQTRAGIRTAQAQFAEPGQMSRLERYHGDKAPWVLDAWVSTWLSPAFADWCLDEDLLGVRCPVLAMHGTEDEYGSTAQPERIVTLAGAPARLALLQHCGHVPHREQEATVLDTVKPFVAASR</sequence>
<dbReference type="Gene3D" id="3.40.50.1820">
    <property type="entry name" value="alpha/beta hydrolase"/>
    <property type="match status" value="1"/>
</dbReference>
<dbReference type="EMBL" id="CP016023">
    <property type="protein sequence ID" value="ANJ74650.1"/>
    <property type="molecule type" value="Genomic_DNA"/>
</dbReference>
<dbReference type="InterPro" id="IPR029058">
    <property type="entry name" value="AB_hydrolase_fold"/>
</dbReference>
<dbReference type="Pfam" id="PF00561">
    <property type="entry name" value="Abhydrolase_1"/>
    <property type="match status" value="1"/>
</dbReference>
<accession>A0A192A2F0</accession>
<dbReference type="PANTHER" id="PTHR43194:SF2">
    <property type="entry name" value="PEROXISOMAL MEMBRANE PROTEIN LPX1"/>
    <property type="match status" value="1"/>
</dbReference>
<dbReference type="AlphaFoldDB" id="A0A192A2F0"/>
<evidence type="ECO:0000313" key="2">
    <source>
        <dbReference type="Proteomes" id="UP000078572"/>
    </source>
</evidence>
<dbReference type="GeneID" id="61528092"/>
<evidence type="ECO:0000313" key="1">
    <source>
        <dbReference type="EMBL" id="ANJ74650.1"/>
    </source>
</evidence>
<name>A0A192A2F0_9RALS</name>
<keyword evidence="2" id="KW-1185">Reference proteome</keyword>
<dbReference type="InterPro" id="IPR000073">
    <property type="entry name" value="AB_hydrolase_1"/>
</dbReference>
<dbReference type="PRINTS" id="PR00111">
    <property type="entry name" value="ABHYDROLASE"/>
</dbReference>
<dbReference type="Proteomes" id="UP000078572">
    <property type="component" value="Chromosome 2"/>
</dbReference>
<keyword evidence="1" id="KW-0378">Hydrolase</keyword>